<dbReference type="EMBL" id="MQWD01000001">
    <property type="protein sequence ID" value="PAP75994.1"/>
    <property type="molecule type" value="Genomic_DNA"/>
</dbReference>
<dbReference type="Gene3D" id="2.60.120.260">
    <property type="entry name" value="Galactose-binding domain-like"/>
    <property type="match status" value="1"/>
</dbReference>
<evidence type="ECO:0000313" key="7">
    <source>
        <dbReference type="EMBL" id="PAP75994.1"/>
    </source>
</evidence>
<dbReference type="InterPro" id="IPR026444">
    <property type="entry name" value="Secre_tail"/>
</dbReference>
<dbReference type="GO" id="GO:0006080">
    <property type="term" value="P:substituted mannan metabolic process"/>
    <property type="evidence" value="ECO:0007669"/>
    <property type="project" value="InterPro"/>
</dbReference>
<accession>A0A271IYV8</accession>
<evidence type="ECO:0000313" key="8">
    <source>
        <dbReference type="Proteomes" id="UP000216339"/>
    </source>
</evidence>
<gene>
    <name evidence="7" type="ORF">BSZ37_05835</name>
</gene>
<evidence type="ECO:0000256" key="5">
    <source>
        <dbReference type="SAM" id="SignalP"/>
    </source>
</evidence>
<feature type="active site" description="Proton donor" evidence="4">
    <location>
        <position position="315"/>
    </location>
</feature>
<dbReference type="InterPro" id="IPR005084">
    <property type="entry name" value="CBM6"/>
</dbReference>
<protein>
    <recommendedName>
        <fullName evidence="6">GH26 domain-containing protein</fullName>
    </recommendedName>
</protein>
<dbReference type="InterPro" id="IPR022790">
    <property type="entry name" value="GH26_dom"/>
</dbReference>
<dbReference type="PRINTS" id="PR00739">
    <property type="entry name" value="GLHYDRLASE26"/>
</dbReference>
<feature type="chain" id="PRO_5013284056" description="GH26 domain-containing protein" evidence="5">
    <location>
        <begin position="17"/>
        <end position="565"/>
    </location>
</feature>
<dbReference type="Pfam" id="PF02156">
    <property type="entry name" value="Glyco_hydro_26"/>
    <property type="match status" value="1"/>
</dbReference>
<dbReference type="InterPro" id="IPR000805">
    <property type="entry name" value="Glyco_hydro_26"/>
</dbReference>
<keyword evidence="2 4" id="KW-0378">Hydrolase</keyword>
<reference evidence="7 8" key="1">
    <citation type="submission" date="2016-11" db="EMBL/GenBank/DDBJ databases">
        <title>Study of marine rhodopsin-containing bacteria.</title>
        <authorList>
            <person name="Yoshizawa S."/>
            <person name="Kumagai Y."/>
            <person name="Kogure K."/>
        </authorList>
    </citation>
    <scope>NUCLEOTIDE SEQUENCE [LARGE SCALE GENOMIC DNA]</scope>
    <source>
        <strain evidence="7 8">SAORIC-28</strain>
    </source>
</reference>
<dbReference type="SUPFAM" id="SSF51445">
    <property type="entry name" value="(Trans)glycosidases"/>
    <property type="match status" value="1"/>
</dbReference>
<keyword evidence="8" id="KW-1185">Reference proteome</keyword>
<dbReference type="PROSITE" id="PS51764">
    <property type="entry name" value="GH26"/>
    <property type="match status" value="1"/>
</dbReference>
<dbReference type="OrthoDB" id="9816550at2"/>
<dbReference type="SUPFAM" id="SSF49785">
    <property type="entry name" value="Galactose-binding domain-like"/>
    <property type="match status" value="1"/>
</dbReference>
<dbReference type="GO" id="GO:0016985">
    <property type="term" value="F:mannan endo-1,4-beta-mannosidase activity"/>
    <property type="evidence" value="ECO:0007669"/>
    <property type="project" value="InterPro"/>
</dbReference>
<keyword evidence="3 4" id="KW-0326">Glycosidase</keyword>
<proteinExistence type="inferred from homology"/>
<feature type="domain" description="GH26" evidence="6">
    <location>
        <begin position="154"/>
        <end position="460"/>
    </location>
</feature>
<dbReference type="Gene3D" id="3.20.20.80">
    <property type="entry name" value="Glycosidases"/>
    <property type="match status" value="1"/>
</dbReference>
<dbReference type="InterPro" id="IPR008979">
    <property type="entry name" value="Galactose-bd-like_sf"/>
</dbReference>
<comment type="caution">
    <text evidence="7">The sequence shown here is derived from an EMBL/GenBank/DDBJ whole genome shotgun (WGS) entry which is preliminary data.</text>
</comment>
<dbReference type="GO" id="GO:0030246">
    <property type="term" value="F:carbohydrate binding"/>
    <property type="evidence" value="ECO:0007669"/>
    <property type="project" value="InterPro"/>
</dbReference>
<sequence length="565" mass="61410">MRCFLLLIVLAGAVHAQTVVEAEGGELVGAAAVATSRAGYSGTGYVTGLGADGDSLRLVIDGTGEFVQLRLAVAGSGRFATFEVRLDGDVIAGGNTTVGSSFRELAVDERRLSAGPHVVTIHGSVDVDYLVLEPVSYEGPAAPPPVLSDPDATDSARALFAFLLDIYGEHVLAGQQDGYQNGAPSTREIDYVESVTGTVPAVGAFDLINYSPSRRARGTNPTGWAEHWIEWAGDHGIVTLMWHWNAPTDLLDTSDQPWWRGFYTEATTFDVEAALAQGPGGEDYELLLRDIDAIAVELQKFEDADVPVLWRPLHEAYGRWFWWGAKGPGPYVALWRLMYERLVEYHGLHNLIWVHTHRPSDGDQAAWYPGDAYVDVVGVDEYVEDPDAVFRSDWELLQEQFGANKLVALTETGTLPDMTRSVDFGMTWSWFAVWEGSFIRDLDTDRLVDVYTSEVVLTRDELPDWRSYTLATAEADGPEAPTDHATITPNPSAGPVTLRLDLGAAADVVVETFDALGRRVGRQSLGTMPAGSLAVALAAPAVPGPYFVRVTAGDRVVRGRFVVAR</sequence>
<evidence type="ECO:0000256" key="4">
    <source>
        <dbReference type="PROSITE-ProRule" id="PRU01100"/>
    </source>
</evidence>
<dbReference type="AlphaFoldDB" id="A0A271IYV8"/>
<organism evidence="7 8">
    <name type="scientific">Rubrivirga marina</name>
    <dbReference type="NCBI Taxonomy" id="1196024"/>
    <lineage>
        <taxon>Bacteria</taxon>
        <taxon>Pseudomonadati</taxon>
        <taxon>Rhodothermota</taxon>
        <taxon>Rhodothermia</taxon>
        <taxon>Rhodothermales</taxon>
        <taxon>Rubricoccaceae</taxon>
        <taxon>Rubrivirga</taxon>
    </lineage>
</organism>
<dbReference type="PANTHER" id="PTHR40079">
    <property type="entry name" value="MANNAN ENDO-1,4-BETA-MANNOSIDASE E-RELATED"/>
    <property type="match status" value="1"/>
</dbReference>
<dbReference type="PANTHER" id="PTHR40079:SF4">
    <property type="entry name" value="GH26 DOMAIN-CONTAINING PROTEIN-RELATED"/>
    <property type="match status" value="1"/>
</dbReference>
<dbReference type="InterPro" id="IPR017853">
    <property type="entry name" value="GH"/>
</dbReference>
<feature type="active site" description="Nucleophile" evidence="4">
    <location>
        <position position="411"/>
    </location>
</feature>
<evidence type="ECO:0000256" key="3">
    <source>
        <dbReference type="ARBA" id="ARBA00023295"/>
    </source>
</evidence>
<name>A0A271IYV8_9BACT</name>
<dbReference type="RefSeq" id="WP_095509637.1">
    <property type="nucleotide sequence ID" value="NZ_MQWD01000001.1"/>
</dbReference>
<dbReference type="Proteomes" id="UP000216339">
    <property type="component" value="Unassembled WGS sequence"/>
</dbReference>
<dbReference type="NCBIfam" id="TIGR04183">
    <property type="entry name" value="Por_Secre_tail"/>
    <property type="match status" value="1"/>
</dbReference>
<evidence type="ECO:0000259" key="6">
    <source>
        <dbReference type="PROSITE" id="PS51764"/>
    </source>
</evidence>
<evidence type="ECO:0000256" key="2">
    <source>
        <dbReference type="ARBA" id="ARBA00022801"/>
    </source>
</evidence>
<feature type="signal peptide" evidence="5">
    <location>
        <begin position="1"/>
        <end position="16"/>
    </location>
</feature>
<evidence type="ECO:0000256" key="1">
    <source>
        <dbReference type="ARBA" id="ARBA00007754"/>
    </source>
</evidence>
<dbReference type="Pfam" id="PF16990">
    <property type="entry name" value="CBM_35"/>
    <property type="match status" value="1"/>
</dbReference>
<keyword evidence="5" id="KW-0732">Signal</keyword>
<comment type="similarity">
    <text evidence="1 4">Belongs to the glycosyl hydrolase 26 family.</text>
</comment>